<dbReference type="EMBL" id="CAJEWN010000672">
    <property type="protein sequence ID" value="CAD2188087.1"/>
    <property type="molecule type" value="Genomic_DNA"/>
</dbReference>
<evidence type="ECO:0000313" key="1">
    <source>
        <dbReference type="EMBL" id="CAD2188087.1"/>
    </source>
</evidence>
<dbReference type="Proteomes" id="UP000580250">
    <property type="component" value="Unassembled WGS sequence"/>
</dbReference>
<evidence type="ECO:0000313" key="2">
    <source>
        <dbReference type="Proteomes" id="UP000580250"/>
    </source>
</evidence>
<gene>
    <name evidence="1" type="ORF">MENT_LOCUS40713</name>
</gene>
<organism evidence="1 2">
    <name type="scientific">Meloidogyne enterolobii</name>
    <name type="common">Root-knot nematode worm</name>
    <name type="synonym">Meloidogyne mayaguensis</name>
    <dbReference type="NCBI Taxonomy" id="390850"/>
    <lineage>
        <taxon>Eukaryota</taxon>
        <taxon>Metazoa</taxon>
        <taxon>Ecdysozoa</taxon>
        <taxon>Nematoda</taxon>
        <taxon>Chromadorea</taxon>
        <taxon>Rhabditida</taxon>
        <taxon>Tylenchina</taxon>
        <taxon>Tylenchomorpha</taxon>
        <taxon>Tylenchoidea</taxon>
        <taxon>Meloidogynidae</taxon>
        <taxon>Meloidogyninae</taxon>
        <taxon>Meloidogyne</taxon>
    </lineage>
</organism>
<name>A0A6V7WM72_MELEN</name>
<proteinExistence type="predicted"/>
<protein>
    <submittedName>
        <fullName evidence="1">Uncharacterized protein</fullName>
    </submittedName>
</protein>
<dbReference type="AlphaFoldDB" id="A0A6V7WM72"/>
<comment type="caution">
    <text evidence="1">The sequence shown here is derived from an EMBL/GenBank/DDBJ whole genome shotgun (WGS) entry which is preliminary data.</text>
</comment>
<sequence length="49" mass="5833">MKRLKKLEKKMSKLMAALRIFRVLLVSTNNFRSREIFAREIDHIAEEGN</sequence>
<accession>A0A6V7WM72</accession>
<reference evidence="1 2" key="1">
    <citation type="submission" date="2020-08" db="EMBL/GenBank/DDBJ databases">
        <authorList>
            <person name="Koutsovoulos G."/>
            <person name="Danchin GJ E."/>
        </authorList>
    </citation>
    <scope>NUCLEOTIDE SEQUENCE [LARGE SCALE GENOMIC DNA]</scope>
</reference>